<gene>
    <name evidence="3" type="ORF">BB561_003918</name>
</gene>
<dbReference type="InterPro" id="IPR015424">
    <property type="entry name" value="PyrdxlP-dep_Trfase"/>
</dbReference>
<accession>A0A2T9YIX9</accession>
<evidence type="ECO:0000256" key="1">
    <source>
        <dbReference type="ARBA" id="ARBA00022898"/>
    </source>
</evidence>
<evidence type="ECO:0000313" key="3">
    <source>
        <dbReference type="EMBL" id="PVU92298.1"/>
    </source>
</evidence>
<dbReference type="GO" id="GO:0008483">
    <property type="term" value="F:transaminase activity"/>
    <property type="evidence" value="ECO:0007669"/>
    <property type="project" value="TreeGrafter"/>
</dbReference>
<dbReference type="CDD" id="cd00609">
    <property type="entry name" value="AAT_like"/>
    <property type="match status" value="1"/>
</dbReference>
<dbReference type="GO" id="GO:0006520">
    <property type="term" value="P:amino acid metabolic process"/>
    <property type="evidence" value="ECO:0007669"/>
    <property type="project" value="TreeGrafter"/>
</dbReference>
<dbReference type="Pfam" id="PF00155">
    <property type="entry name" value="Aminotran_1_2"/>
    <property type="match status" value="1"/>
</dbReference>
<dbReference type="InterPro" id="IPR015421">
    <property type="entry name" value="PyrdxlP-dep_Trfase_major"/>
</dbReference>
<proteinExistence type="predicted"/>
<dbReference type="GO" id="GO:0030170">
    <property type="term" value="F:pyridoxal phosphate binding"/>
    <property type="evidence" value="ECO:0007669"/>
    <property type="project" value="InterPro"/>
</dbReference>
<dbReference type="Proteomes" id="UP000245383">
    <property type="component" value="Unassembled WGS sequence"/>
</dbReference>
<dbReference type="SUPFAM" id="SSF53383">
    <property type="entry name" value="PLP-dependent transferases"/>
    <property type="match status" value="1"/>
</dbReference>
<dbReference type="STRING" id="133385.A0A2T9YIX9"/>
<dbReference type="PRINTS" id="PR00753">
    <property type="entry name" value="ACCSYNTHASE"/>
</dbReference>
<evidence type="ECO:0000259" key="2">
    <source>
        <dbReference type="Pfam" id="PF00155"/>
    </source>
</evidence>
<feature type="domain" description="Aminotransferase class I/classII large" evidence="2">
    <location>
        <begin position="45"/>
        <end position="433"/>
    </location>
</feature>
<name>A0A2T9YIX9_9FUNG</name>
<dbReference type="EMBL" id="MBFR01000167">
    <property type="protein sequence ID" value="PVU92298.1"/>
    <property type="molecule type" value="Genomic_DNA"/>
</dbReference>
<reference evidence="3 4" key="1">
    <citation type="journal article" date="2018" name="MBio">
        <title>Comparative Genomics Reveals the Core Gene Toolbox for the Fungus-Insect Symbiosis.</title>
        <authorList>
            <person name="Wang Y."/>
            <person name="Stata M."/>
            <person name="Wang W."/>
            <person name="Stajich J.E."/>
            <person name="White M.M."/>
            <person name="Moncalvo J.M."/>
        </authorList>
    </citation>
    <scope>NUCLEOTIDE SEQUENCE [LARGE SCALE GENOMIC DNA]</scope>
    <source>
        <strain evidence="3 4">SWE-8-4</strain>
    </source>
</reference>
<keyword evidence="4" id="KW-1185">Reference proteome</keyword>
<dbReference type="Gene3D" id="3.90.1150.10">
    <property type="entry name" value="Aspartate Aminotransferase, domain 1"/>
    <property type="match status" value="1"/>
</dbReference>
<dbReference type="Gene3D" id="3.40.640.10">
    <property type="entry name" value="Type I PLP-dependent aspartate aminotransferase-like (Major domain)"/>
    <property type="match status" value="1"/>
</dbReference>
<dbReference type="PANTHER" id="PTHR43795">
    <property type="entry name" value="BIFUNCTIONAL ASPARTATE AMINOTRANSFERASE AND GLUTAMATE/ASPARTATE-PREPHENATE AMINOTRANSFERASE-RELATED"/>
    <property type="match status" value="1"/>
</dbReference>
<keyword evidence="1" id="KW-0663">Pyridoxal phosphate</keyword>
<dbReference type="PANTHER" id="PTHR43795:SF39">
    <property type="entry name" value="AMINOTRANSFERASE CLASS I_CLASSII DOMAIN-CONTAINING PROTEIN"/>
    <property type="match status" value="1"/>
</dbReference>
<protein>
    <recommendedName>
        <fullName evidence="2">Aminotransferase class I/classII large domain-containing protein</fullName>
    </recommendedName>
</protein>
<dbReference type="InterPro" id="IPR004839">
    <property type="entry name" value="Aminotransferase_I/II_large"/>
</dbReference>
<dbReference type="AlphaFoldDB" id="A0A2T9YIX9"/>
<comment type="caution">
    <text evidence="3">The sequence shown here is derived from an EMBL/GenBank/DDBJ whole genome shotgun (WGS) entry which is preliminary data.</text>
</comment>
<sequence>MDPLSFLSTIAQENLAFQDDNAEVFNKVNSNRYNKHSNPAGILNMGIAVNKLQEDIVVKKLNTINHITPENLEYGDPTGSSSLRSEIAHLTNRHFNVYRNVLPEQIVVANGVTSVIDMLISTVCNRGDAVLVSAPYYNAFDTDVNLRAKVVTHSVNIPISEGLDPSQVKYFQHTYNSLAAEGIKAKILIICNPHNPTGRIYPKETIRALLSFASKHKMHVLVDEIYALSVYRAPAFGDQPETKDDLIYDFESVLSWNDLDSYIDPSFVTVVHGMSKDFCMNGIRMGWIISPWNDLIIKALASISIFSYSSSVSDTLITRFLADHQFVDNFIKIVARNLKENYLKTTRFFNANNIAYIPAQAGHFIWSDFRQLLLQWKNNNLSPNEKSLSSAKQLTFKDDKEMWYNAVSDASVCYSCGVNFHSETPGWSRVVFSIPWEDLIVGLSRVISYSKTLNGKGKLLNLSKL</sequence>
<organism evidence="3 4">
    <name type="scientific">Smittium simulii</name>
    <dbReference type="NCBI Taxonomy" id="133385"/>
    <lineage>
        <taxon>Eukaryota</taxon>
        <taxon>Fungi</taxon>
        <taxon>Fungi incertae sedis</taxon>
        <taxon>Zoopagomycota</taxon>
        <taxon>Kickxellomycotina</taxon>
        <taxon>Harpellomycetes</taxon>
        <taxon>Harpellales</taxon>
        <taxon>Legeriomycetaceae</taxon>
        <taxon>Smittium</taxon>
    </lineage>
</organism>
<evidence type="ECO:0000313" key="4">
    <source>
        <dbReference type="Proteomes" id="UP000245383"/>
    </source>
</evidence>
<dbReference type="InterPro" id="IPR050478">
    <property type="entry name" value="Ethylene_sulfur-biosynth"/>
</dbReference>
<dbReference type="InterPro" id="IPR015422">
    <property type="entry name" value="PyrdxlP-dep_Trfase_small"/>
</dbReference>
<dbReference type="OrthoDB" id="7042322at2759"/>